<dbReference type="Pfam" id="PF05354">
    <property type="entry name" value="Phage_attach"/>
    <property type="match status" value="1"/>
</dbReference>
<dbReference type="Gene3D" id="2.40.10.180">
    <property type="entry name" value="Phage tail proteins"/>
    <property type="match status" value="1"/>
</dbReference>
<proteinExistence type="predicted"/>
<dbReference type="InterPro" id="IPR008018">
    <property type="entry name" value="Phage_tail_attach_FII"/>
</dbReference>
<keyword evidence="2" id="KW-1185">Reference proteome</keyword>
<evidence type="ECO:0000313" key="2">
    <source>
        <dbReference type="Proteomes" id="UP000051335"/>
    </source>
</evidence>
<dbReference type="EMBL" id="LJQC01000575">
    <property type="protein sequence ID" value="KPW97960.1"/>
    <property type="molecule type" value="Genomic_DNA"/>
</dbReference>
<comment type="caution">
    <text evidence="1">The sequence shown here is derived from an EMBL/GenBank/DDBJ whole genome shotgun (WGS) entry which is preliminary data.</text>
</comment>
<dbReference type="Proteomes" id="UP000051335">
    <property type="component" value="Unassembled WGS sequence"/>
</dbReference>
<organism evidence="1 2">
    <name type="scientific">Pseudomonas syringae pv. coryli</name>
    <dbReference type="NCBI Taxonomy" id="317659"/>
    <lineage>
        <taxon>Bacteria</taxon>
        <taxon>Pseudomonadati</taxon>
        <taxon>Pseudomonadota</taxon>
        <taxon>Gammaproteobacteria</taxon>
        <taxon>Pseudomonadales</taxon>
        <taxon>Pseudomonadaceae</taxon>
        <taxon>Pseudomonas</taxon>
    </lineage>
</organism>
<gene>
    <name evidence="1" type="ORF">ALO75_01477</name>
</gene>
<dbReference type="InterPro" id="IPR053734">
    <property type="entry name" value="Phage_Head-Tail_Connect_sf"/>
</dbReference>
<protein>
    <submittedName>
        <fullName evidence="1">Uncharacterized protein</fullName>
    </submittedName>
</protein>
<accession>A0A0P9MZJ3</accession>
<reference evidence="1 2" key="1">
    <citation type="submission" date="2015-09" db="EMBL/GenBank/DDBJ databases">
        <title>Genome announcement of multiple Pseudomonas syringae strains.</title>
        <authorList>
            <person name="Thakur S."/>
            <person name="Wang P.W."/>
            <person name="Gong Y."/>
            <person name="Weir B.S."/>
            <person name="Guttman D.S."/>
        </authorList>
    </citation>
    <scope>NUCLEOTIDE SEQUENCE [LARGE SCALE GENOMIC DNA]</scope>
    <source>
        <strain evidence="1 2">ICMP17001</strain>
    </source>
</reference>
<dbReference type="GO" id="GO:0019068">
    <property type="term" value="P:virion assembly"/>
    <property type="evidence" value="ECO:0007669"/>
    <property type="project" value="InterPro"/>
</dbReference>
<sequence length="106" mass="11641">MNMSFRELAEDMDAQILESLGDIATVDGRDIAGFLSIPWLQPKLGRINTGIREPHFTIRVHDATAVAIGQIVSIDLPEQDGGGRYDLVGLEPDGTGWVSLILRLKR</sequence>
<dbReference type="AlphaFoldDB" id="A0A0P9MZJ3"/>
<name>A0A0P9MZJ3_9PSED</name>
<dbReference type="PATRIC" id="fig|317659.3.peg.2302"/>
<evidence type="ECO:0000313" key="1">
    <source>
        <dbReference type="EMBL" id="KPW97960.1"/>
    </source>
</evidence>